<dbReference type="OrthoDB" id="408631at2759"/>
<evidence type="ECO:0000313" key="6">
    <source>
        <dbReference type="Proteomes" id="UP000230069"/>
    </source>
</evidence>
<dbReference type="GO" id="GO:0005634">
    <property type="term" value="C:nucleus"/>
    <property type="evidence" value="ECO:0007669"/>
    <property type="project" value="TreeGrafter"/>
</dbReference>
<organism evidence="5 6">
    <name type="scientific">Aquilegia coerulea</name>
    <name type="common">Rocky mountain columbine</name>
    <dbReference type="NCBI Taxonomy" id="218851"/>
    <lineage>
        <taxon>Eukaryota</taxon>
        <taxon>Viridiplantae</taxon>
        <taxon>Streptophyta</taxon>
        <taxon>Embryophyta</taxon>
        <taxon>Tracheophyta</taxon>
        <taxon>Spermatophyta</taxon>
        <taxon>Magnoliopsida</taxon>
        <taxon>Ranunculales</taxon>
        <taxon>Ranunculaceae</taxon>
        <taxon>Thalictroideae</taxon>
        <taxon>Aquilegia</taxon>
    </lineage>
</organism>
<dbReference type="GO" id="GO:0010331">
    <property type="term" value="F:gibberellin binding"/>
    <property type="evidence" value="ECO:0007669"/>
    <property type="project" value="TreeGrafter"/>
</dbReference>
<name>A0A2G5D7B3_AQUCA</name>
<dbReference type="Gene3D" id="3.40.50.1820">
    <property type="entry name" value="alpha/beta hydrolase"/>
    <property type="match status" value="1"/>
</dbReference>
<evidence type="ECO:0000256" key="1">
    <source>
        <dbReference type="ARBA" id="ARBA00010515"/>
    </source>
</evidence>
<feature type="active site" evidence="3">
    <location>
        <position position="178"/>
    </location>
</feature>
<dbReference type="PROSITE" id="PS01173">
    <property type="entry name" value="LIPASE_GDXG_HIS"/>
    <property type="match status" value="1"/>
</dbReference>
<dbReference type="InterPro" id="IPR013094">
    <property type="entry name" value="AB_hydrolase_3"/>
</dbReference>
<dbReference type="GO" id="GO:0016787">
    <property type="term" value="F:hydrolase activity"/>
    <property type="evidence" value="ECO:0007669"/>
    <property type="project" value="UniProtKB-KW"/>
</dbReference>
<dbReference type="Proteomes" id="UP000230069">
    <property type="component" value="Unassembled WGS sequence"/>
</dbReference>
<dbReference type="InterPro" id="IPR033140">
    <property type="entry name" value="Lipase_GDXG_put_SER_AS"/>
</dbReference>
<reference evidence="5 6" key="1">
    <citation type="submission" date="2017-09" db="EMBL/GenBank/DDBJ databases">
        <title>WGS assembly of Aquilegia coerulea Goldsmith.</title>
        <authorList>
            <person name="Hodges S."/>
            <person name="Kramer E."/>
            <person name="Nordborg M."/>
            <person name="Tomkins J."/>
            <person name="Borevitz J."/>
            <person name="Derieg N."/>
            <person name="Yan J."/>
            <person name="Mihaltcheva S."/>
            <person name="Hayes R.D."/>
            <person name="Rokhsar D."/>
        </authorList>
    </citation>
    <scope>NUCLEOTIDE SEQUENCE [LARGE SCALE GENOMIC DNA]</scope>
    <source>
        <strain evidence="6">cv. Goldsmith</strain>
    </source>
</reference>
<dbReference type="Pfam" id="PF07859">
    <property type="entry name" value="Abhydrolase_3"/>
    <property type="match status" value="1"/>
</dbReference>
<feature type="domain" description="Alpha/beta hydrolase fold-3" evidence="4">
    <location>
        <begin position="96"/>
        <end position="219"/>
    </location>
</feature>
<dbReference type="SUPFAM" id="SSF53474">
    <property type="entry name" value="alpha/beta-Hydrolases"/>
    <property type="match status" value="1"/>
</dbReference>
<sequence length="278" mass="30963">MAVPLNTWVLISNFKLAYTMLRRPDGTFNRNLAEFLDRKVPANANPVDGVFSFDVIIDRATGLLCRIYRQATAVPVQPSYMQLEQPLSSDVVVPVIVFFHGGSFAHSSANSAIYDTLCRRLVRNCKAVVVSVNYRRAPENRYPCAYDDGCAALKWVHSRAWLRSGKDSKAHVYLAGDSSGGNIVHNVALRAVESGAEILGNILLNPMFGGAERMESEKRLDGLDLIHDRQLAYAQGLKKAGQDIKLMFLEQATIGFYLLPNNNHFFCLMDEINNFVSC</sequence>
<dbReference type="PANTHER" id="PTHR23024">
    <property type="entry name" value="ARYLACETAMIDE DEACETYLASE"/>
    <property type="match status" value="1"/>
</dbReference>
<protein>
    <recommendedName>
        <fullName evidence="4">Alpha/beta hydrolase fold-3 domain-containing protein</fullName>
    </recommendedName>
</protein>
<dbReference type="AlphaFoldDB" id="A0A2G5D7B3"/>
<gene>
    <name evidence="5" type="ORF">AQUCO_02600095v1</name>
</gene>
<dbReference type="GO" id="GO:0005737">
    <property type="term" value="C:cytoplasm"/>
    <property type="evidence" value="ECO:0007669"/>
    <property type="project" value="TreeGrafter"/>
</dbReference>
<dbReference type="PROSITE" id="PS01174">
    <property type="entry name" value="LIPASE_GDXG_SER"/>
    <property type="match status" value="1"/>
</dbReference>
<dbReference type="EMBL" id="KZ305043">
    <property type="protein sequence ID" value="PIA39396.1"/>
    <property type="molecule type" value="Genomic_DNA"/>
</dbReference>
<keyword evidence="6" id="KW-1185">Reference proteome</keyword>
<dbReference type="GO" id="GO:0010325">
    <property type="term" value="P:raffinose family oligosaccharide biosynthetic process"/>
    <property type="evidence" value="ECO:0007669"/>
    <property type="project" value="TreeGrafter"/>
</dbReference>
<evidence type="ECO:0000313" key="5">
    <source>
        <dbReference type="EMBL" id="PIA39396.1"/>
    </source>
</evidence>
<dbReference type="InterPro" id="IPR029058">
    <property type="entry name" value="AB_hydrolase_fold"/>
</dbReference>
<evidence type="ECO:0000256" key="3">
    <source>
        <dbReference type="PROSITE-ProRule" id="PRU10038"/>
    </source>
</evidence>
<accession>A0A2G5D7B3</accession>
<evidence type="ECO:0000256" key="2">
    <source>
        <dbReference type="ARBA" id="ARBA00022801"/>
    </source>
</evidence>
<evidence type="ECO:0000259" key="4">
    <source>
        <dbReference type="Pfam" id="PF07859"/>
    </source>
</evidence>
<dbReference type="PANTHER" id="PTHR23024:SF492">
    <property type="entry name" value="GIBBERELLIN RECEPTOR GID1C"/>
    <property type="match status" value="1"/>
</dbReference>
<comment type="similarity">
    <text evidence="1">Belongs to the 'GDXG' lipolytic enzyme family.</text>
</comment>
<dbReference type="GO" id="GO:0009939">
    <property type="term" value="P:positive regulation of gibberellic acid mediated signaling pathway"/>
    <property type="evidence" value="ECO:0007669"/>
    <property type="project" value="TreeGrafter"/>
</dbReference>
<dbReference type="GO" id="GO:0048444">
    <property type="term" value="P:floral organ morphogenesis"/>
    <property type="evidence" value="ECO:0007669"/>
    <property type="project" value="TreeGrafter"/>
</dbReference>
<keyword evidence="2" id="KW-0378">Hydrolase</keyword>
<dbReference type="InterPro" id="IPR050466">
    <property type="entry name" value="Carboxylest/Gibb_receptor"/>
</dbReference>
<dbReference type="InterPro" id="IPR002168">
    <property type="entry name" value="Lipase_GDXG_HIS_AS"/>
</dbReference>
<proteinExistence type="inferred from homology"/>